<comment type="caution">
    <text evidence="1">The sequence shown here is derived from an EMBL/GenBank/DDBJ whole genome shotgun (WGS) entry which is preliminary data.</text>
</comment>
<evidence type="ECO:0000313" key="2">
    <source>
        <dbReference type="Proteomes" id="UP000774958"/>
    </source>
</evidence>
<keyword evidence="2" id="KW-1185">Reference proteome</keyword>
<dbReference type="RefSeq" id="WP_224162204.1">
    <property type="nucleotide sequence ID" value="NZ_JAIRBT010000004.1"/>
</dbReference>
<proteinExistence type="predicted"/>
<evidence type="ECO:0000313" key="1">
    <source>
        <dbReference type="EMBL" id="MBZ6065305.1"/>
    </source>
</evidence>
<sequence>MNKMQGCVDCNNFVYSFDIELVDELEQPVSDIGYEILLERNNLVLAKGTTDGQGKISVEGLPSLPLRLVLNTATLLKEMQATKRHLRLGRTLADSR</sequence>
<reference evidence="1 2" key="1">
    <citation type="submission" date="2021-09" db="EMBL/GenBank/DDBJ databases">
        <title>Aeromonas schubertii isolated from Asian sea bass.</title>
        <authorList>
            <person name="Pinpimai K."/>
        </authorList>
    </citation>
    <scope>NUCLEOTIDE SEQUENCE [LARGE SCALE GENOMIC DNA]</scope>
    <source>
        <strain evidence="1 2">CHULA2021a</strain>
    </source>
</reference>
<protein>
    <submittedName>
        <fullName evidence="1">Uncharacterized protein</fullName>
    </submittedName>
</protein>
<accession>A0ABS7V7E6</accession>
<organism evidence="1 2">
    <name type="scientific">Aeromonas schubertii</name>
    <dbReference type="NCBI Taxonomy" id="652"/>
    <lineage>
        <taxon>Bacteria</taxon>
        <taxon>Pseudomonadati</taxon>
        <taxon>Pseudomonadota</taxon>
        <taxon>Gammaproteobacteria</taxon>
        <taxon>Aeromonadales</taxon>
        <taxon>Aeromonadaceae</taxon>
        <taxon>Aeromonas</taxon>
    </lineage>
</organism>
<gene>
    <name evidence="1" type="ORF">LA374_03635</name>
</gene>
<dbReference type="Proteomes" id="UP000774958">
    <property type="component" value="Unassembled WGS sequence"/>
</dbReference>
<name>A0ABS7V7E6_9GAMM</name>
<dbReference type="EMBL" id="JAIRBT010000004">
    <property type="protein sequence ID" value="MBZ6065305.1"/>
    <property type="molecule type" value="Genomic_DNA"/>
</dbReference>